<accession>A0A7R9QHM9</accession>
<dbReference type="EMBL" id="OC890145">
    <property type="protein sequence ID" value="CAD7645949.1"/>
    <property type="molecule type" value="Genomic_DNA"/>
</dbReference>
<dbReference type="PANTHER" id="PTHR20920:SF5">
    <property type="entry name" value="SMB DOMAIN-CONTAINING PROTEIN"/>
    <property type="match status" value="1"/>
</dbReference>
<organism evidence="2">
    <name type="scientific">Medioppia subpectinata</name>
    <dbReference type="NCBI Taxonomy" id="1979941"/>
    <lineage>
        <taxon>Eukaryota</taxon>
        <taxon>Metazoa</taxon>
        <taxon>Ecdysozoa</taxon>
        <taxon>Arthropoda</taxon>
        <taxon>Chelicerata</taxon>
        <taxon>Arachnida</taxon>
        <taxon>Acari</taxon>
        <taxon>Acariformes</taxon>
        <taxon>Sarcoptiformes</taxon>
        <taxon>Oribatida</taxon>
        <taxon>Brachypylina</taxon>
        <taxon>Oppioidea</taxon>
        <taxon>Oppiidae</taxon>
        <taxon>Medioppia</taxon>
    </lineage>
</organism>
<evidence type="ECO:0000313" key="2">
    <source>
        <dbReference type="EMBL" id="CAD7645949.1"/>
    </source>
</evidence>
<dbReference type="PANTHER" id="PTHR20920">
    <property type="entry name" value="RPE-SPONDIN"/>
    <property type="match status" value="1"/>
</dbReference>
<dbReference type="Proteomes" id="UP000759131">
    <property type="component" value="Unassembled WGS sequence"/>
</dbReference>
<sequence length="112" mass="12789">METALILQSSFSETRHVDDSIDIRRNLRLRYPKDPQKENSHEYCVVFEIVKSRKSCDTLGSELERKLEQGSRVCVQCQDAAMRKHLGYRCHGHGVEGKVTRWTALAGNSCHG</sequence>
<keyword evidence="3" id="KW-1185">Reference proteome</keyword>
<gene>
    <name evidence="2" type="ORF">OSB1V03_LOCUS20747</name>
</gene>
<dbReference type="InterPro" id="IPR039942">
    <property type="entry name" value="SBSPO"/>
</dbReference>
<proteinExistence type="predicted"/>
<evidence type="ECO:0000313" key="3">
    <source>
        <dbReference type="Proteomes" id="UP000759131"/>
    </source>
</evidence>
<dbReference type="OrthoDB" id="98591at2759"/>
<protein>
    <recommendedName>
        <fullName evidence="1">SBSPON-like C-terminal domain-containing protein</fullName>
    </recommendedName>
</protein>
<feature type="non-terminal residue" evidence="2">
    <location>
        <position position="1"/>
    </location>
</feature>
<evidence type="ECO:0000259" key="1">
    <source>
        <dbReference type="Pfam" id="PF25031"/>
    </source>
</evidence>
<dbReference type="EMBL" id="CAJPIZ010035570">
    <property type="protein sequence ID" value="CAG2120801.1"/>
    <property type="molecule type" value="Genomic_DNA"/>
</dbReference>
<dbReference type="AlphaFoldDB" id="A0A7R9QHM9"/>
<reference evidence="2" key="1">
    <citation type="submission" date="2020-11" db="EMBL/GenBank/DDBJ databases">
        <authorList>
            <person name="Tran Van P."/>
        </authorList>
    </citation>
    <scope>NUCLEOTIDE SEQUENCE</scope>
</reference>
<feature type="domain" description="SBSPON-like C-terminal" evidence="1">
    <location>
        <begin position="6"/>
        <end position="112"/>
    </location>
</feature>
<dbReference type="Pfam" id="PF25031">
    <property type="entry name" value="SBSPON_C"/>
    <property type="match status" value="1"/>
</dbReference>
<dbReference type="InterPro" id="IPR056801">
    <property type="entry name" value="SBSPON_C"/>
</dbReference>
<name>A0A7R9QHM9_9ACAR</name>